<evidence type="ECO:0000256" key="4">
    <source>
        <dbReference type="ARBA" id="ARBA00022723"/>
    </source>
</evidence>
<proteinExistence type="predicted"/>
<feature type="non-terminal residue" evidence="10">
    <location>
        <position position="90"/>
    </location>
</feature>
<keyword evidence="5" id="KW-0255">Endonuclease</keyword>
<evidence type="ECO:0000256" key="1">
    <source>
        <dbReference type="ARBA" id="ARBA00022679"/>
    </source>
</evidence>
<accession>A0A7L2S9B0</accession>
<dbReference type="InterPro" id="IPR017856">
    <property type="entry name" value="Integrase-like_N"/>
</dbReference>
<feature type="domain" description="Integrase-type" evidence="9">
    <location>
        <begin position="34"/>
        <end position="75"/>
    </location>
</feature>
<keyword evidence="4" id="KW-0479">Metal-binding</keyword>
<feature type="non-terminal residue" evidence="10">
    <location>
        <position position="1"/>
    </location>
</feature>
<keyword evidence="7" id="KW-0695">RNA-directed DNA polymerase</keyword>
<keyword evidence="1" id="KW-0808">Transferase</keyword>
<dbReference type="SUPFAM" id="SSF46919">
    <property type="entry name" value="N-terminal Zn binding domain of HIV integrase"/>
    <property type="match status" value="1"/>
</dbReference>
<dbReference type="AlphaFoldDB" id="A0A7L2S9B0"/>
<dbReference type="Proteomes" id="UP000537747">
    <property type="component" value="Unassembled WGS sequence"/>
</dbReference>
<evidence type="ECO:0000256" key="5">
    <source>
        <dbReference type="ARBA" id="ARBA00022759"/>
    </source>
</evidence>
<evidence type="ECO:0000313" key="11">
    <source>
        <dbReference type="Proteomes" id="UP000537747"/>
    </source>
</evidence>
<evidence type="ECO:0000256" key="8">
    <source>
        <dbReference type="PROSITE-ProRule" id="PRU00450"/>
    </source>
</evidence>
<dbReference type="Gene3D" id="1.10.10.200">
    <property type="match status" value="1"/>
</dbReference>
<keyword evidence="8" id="KW-0862">Zinc</keyword>
<sequence>MGALQPGLPSPSVILRDWPIVIDLKDCFFMTALHPDDSASESHAFFHQNTAALSKDYGISMSQACMIVNACPKCQRFSSPSAPRRVAGRG</sequence>
<dbReference type="PROSITE" id="PS50876">
    <property type="entry name" value="ZF_INTEGRASE"/>
    <property type="match status" value="1"/>
</dbReference>
<keyword evidence="11" id="KW-1185">Reference proteome</keyword>
<gene>
    <name evidence="10" type="primary">Ervk18_0</name>
    <name evidence="10" type="ORF">MYSCRO_R12074</name>
</gene>
<dbReference type="EMBL" id="VYZQ01028846">
    <property type="protein sequence ID" value="NXS18190.1"/>
    <property type="molecule type" value="Genomic_DNA"/>
</dbReference>
<organism evidence="10 11">
    <name type="scientific">Mystacornis crossleyi</name>
    <dbReference type="NCBI Taxonomy" id="98133"/>
    <lineage>
        <taxon>Eukaryota</taxon>
        <taxon>Metazoa</taxon>
        <taxon>Chordata</taxon>
        <taxon>Craniata</taxon>
        <taxon>Vertebrata</taxon>
        <taxon>Euteleostomi</taxon>
        <taxon>Archelosauria</taxon>
        <taxon>Archosauria</taxon>
        <taxon>Dinosauria</taxon>
        <taxon>Saurischia</taxon>
        <taxon>Theropoda</taxon>
        <taxon>Coelurosauria</taxon>
        <taxon>Aves</taxon>
        <taxon>Neognathae</taxon>
        <taxon>Neoaves</taxon>
        <taxon>Telluraves</taxon>
        <taxon>Australaves</taxon>
        <taxon>Passeriformes</taxon>
        <taxon>Sylvioidea</taxon>
        <taxon>Timaliidae</taxon>
        <taxon>Mystacornis</taxon>
    </lineage>
</organism>
<dbReference type="GO" id="GO:0003964">
    <property type="term" value="F:RNA-directed DNA polymerase activity"/>
    <property type="evidence" value="ECO:0007669"/>
    <property type="project" value="UniProtKB-KW"/>
</dbReference>
<dbReference type="Pfam" id="PF02022">
    <property type="entry name" value="Integrase_Zn"/>
    <property type="match status" value="1"/>
</dbReference>
<dbReference type="GO" id="GO:0004519">
    <property type="term" value="F:endonuclease activity"/>
    <property type="evidence" value="ECO:0007669"/>
    <property type="project" value="UniProtKB-KW"/>
</dbReference>
<dbReference type="InterPro" id="IPR003308">
    <property type="entry name" value="Integrase_Zn-bd_dom_N"/>
</dbReference>
<evidence type="ECO:0000256" key="6">
    <source>
        <dbReference type="ARBA" id="ARBA00022801"/>
    </source>
</evidence>
<keyword evidence="6" id="KW-0378">Hydrolase</keyword>
<evidence type="ECO:0000313" key="10">
    <source>
        <dbReference type="EMBL" id="NXS18190.1"/>
    </source>
</evidence>
<comment type="caution">
    <text evidence="10">The sequence shown here is derived from an EMBL/GenBank/DDBJ whole genome shotgun (WGS) entry which is preliminary data.</text>
</comment>
<evidence type="ECO:0000256" key="7">
    <source>
        <dbReference type="ARBA" id="ARBA00022918"/>
    </source>
</evidence>
<dbReference type="GO" id="GO:0016787">
    <property type="term" value="F:hydrolase activity"/>
    <property type="evidence" value="ECO:0007669"/>
    <property type="project" value="UniProtKB-KW"/>
</dbReference>
<dbReference type="PANTHER" id="PTHR41694">
    <property type="entry name" value="ENDOGENOUS RETROVIRUS GROUP K MEMBER POL PROTEIN"/>
    <property type="match status" value="1"/>
</dbReference>
<dbReference type="GO" id="GO:0035613">
    <property type="term" value="F:RNA stem-loop binding"/>
    <property type="evidence" value="ECO:0007669"/>
    <property type="project" value="TreeGrafter"/>
</dbReference>
<evidence type="ECO:0000256" key="2">
    <source>
        <dbReference type="ARBA" id="ARBA00022695"/>
    </source>
</evidence>
<dbReference type="OrthoDB" id="9339466at2759"/>
<protein>
    <submittedName>
        <fullName evidence="10">POK18 protein</fullName>
    </submittedName>
</protein>
<evidence type="ECO:0000256" key="3">
    <source>
        <dbReference type="ARBA" id="ARBA00022722"/>
    </source>
</evidence>
<dbReference type="PANTHER" id="PTHR41694:SF3">
    <property type="entry name" value="RNA-DIRECTED DNA POLYMERASE-RELATED"/>
    <property type="match status" value="1"/>
</dbReference>
<reference evidence="10 11" key="1">
    <citation type="submission" date="2019-09" db="EMBL/GenBank/DDBJ databases">
        <title>Bird 10,000 Genomes (B10K) Project - Family phase.</title>
        <authorList>
            <person name="Zhang G."/>
        </authorList>
    </citation>
    <scope>NUCLEOTIDE SEQUENCE [LARGE SCALE GENOMIC DNA]</scope>
    <source>
        <strain evidence="10">B10K-DU-002-82</strain>
    </source>
</reference>
<keyword evidence="3" id="KW-0540">Nuclease</keyword>
<keyword evidence="2" id="KW-0548">Nucleotidyltransferase</keyword>
<name>A0A7L2S9B0_9PASS</name>
<evidence type="ECO:0000259" key="9">
    <source>
        <dbReference type="PROSITE" id="PS50876"/>
    </source>
</evidence>
<dbReference type="GO" id="GO:0008270">
    <property type="term" value="F:zinc ion binding"/>
    <property type="evidence" value="ECO:0007669"/>
    <property type="project" value="UniProtKB-KW"/>
</dbReference>
<keyword evidence="8" id="KW-0863">Zinc-finger</keyword>